<evidence type="ECO:0008006" key="3">
    <source>
        <dbReference type="Google" id="ProtNLM"/>
    </source>
</evidence>
<protein>
    <recommendedName>
        <fullName evidence="3">MucB/RseB N-terminal domain-containing protein</fullName>
    </recommendedName>
</protein>
<gene>
    <name evidence="1" type="ORF">IRI77_34670</name>
</gene>
<dbReference type="RefSeq" id="WP_194449496.1">
    <property type="nucleotide sequence ID" value="NZ_CP063849.1"/>
</dbReference>
<evidence type="ECO:0000313" key="2">
    <source>
        <dbReference type="Proteomes" id="UP000593892"/>
    </source>
</evidence>
<dbReference type="EMBL" id="CP063849">
    <property type="protein sequence ID" value="QOY87829.1"/>
    <property type="molecule type" value="Genomic_DNA"/>
</dbReference>
<sequence length="318" mass="36665">MARKIVVLRETAPAVSAYSSVYLIAFQIDFTNLGSISAVLSSRMVHGLATVVIFMFAVACLRAQQDPSPRPLIRSVVEQYARNTGSLQDFRFVRRVARAELDPSGNQKAWTASTSKADFEEGVRATWLIARDDRPLTANEQRKEEWEARRAAREWRGKTLAQRKEIEEKRSRKARTEREFLLELPEALEFRSRPVEIRNGRATLVFDFEPRPGYAPKSREAHVFEGTRGTMWVDREDRQLVSLHAETFREVTMGLFLASVDRGSRIDLNQVRLESGAWVPLNQTVRYAARILFRNLKRQVETQYRDFEPYSGPVWRGD</sequence>
<name>A0A7S7NQG4_PALFE</name>
<reference evidence="1 2" key="1">
    <citation type="submission" date="2020-10" db="EMBL/GenBank/DDBJ databases">
        <title>Complete genome sequence of Paludibaculum fermentans P105T, a facultatively anaerobic acidobacterium capable of dissimilatory Fe(III) reduction.</title>
        <authorList>
            <person name="Dedysh S.N."/>
            <person name="Beletsky A.V."/>
            <person name="Kulichevskaya I.S."/>
            <person name="Mardanov A.V."/>
            <person name="Ravin N.V."/>
        </authorList>
    </citation>
    <scope>NUCLEOTIDE SEQUENCE [LARGE SCALE GENOMIC DNA]</scope>
    <source>
        <strain evidence="1 2">P105</strain>
    </source>
</reference>
<accession>A0A7S7NQG4</accession>
<dbReference type="Proteomes" id="UP000593892">
    <property type="component" value="Chromosome"/>
</dbReference>
<evidence type="ECO:0000313" key="1">
    <source>
        <dbReference type="EMBL" id="QOY87829.1"/>
    </source>
</evidence>
<dbReference type="KEGG" id="pfer:IRI77_34670"/>
<proteinExistence type="predicted"/>
<keyword evidence="2" id="KW-1185">Reference proteome</keyword>
<organism evidence="1 2">
    <name type="scientific">Paludibaculum fermentans</name>
    <dbReference type="NCBI Taxonomy" id="1473598"/>
    <lineage>
        <taxon>Bacteria</taxon>
        <taxon>Pseudomonadati</taxon>
        <taxon>Acidobacteriota</taxon>
        <taxon>Terriglobia</taxon>
        <taxon>Bryobacterales</taxon>
        <taxon>Bryobacteraceae</taxon>
        <taxon>Paludibaculum</taxon>
    </lineage>
</organism>
<dbReference type="AlphaFoldDB" id="A0A7S7NQG4"/>